<proteinExistence type="predicted"/>
<dbReference type="AlphaFoldDB" id="A0AAD4ZEH1"/>
<gene>
    <name evidence="1" type="ORF">L3X38_010481</name>
</gene>
<dbReference type="Proteomes" id="UP001054821">
    <property type="component" value="Chromosome 2"/>
</dbReference>
<comment type="caution">
    <text evidence="1">The sequence shown here is derived from an EMBL/GenBank/DDBJ whole genome shotgun (WGS) entry which is preliminary data.</text>
</comment>
<organism evidence="1 2">
    <name type="scientific">Prunus dulcis</name>
    <name type="common">Almond</name>
    <name type="synonym">Amygdalus dulcis</name>
    <dbReference type="NCBI Taxonomy" id="3755"/>
    <lineage>
        <taxon>Eukaryota</taxon>
        <taxon>Viridiplantae</taxon>
        <taxon>Streptophyta</taxon>
        <taxon>Embryophyta</taxon>
        <taxon>Tracheophyta</taxon>
        <taxon>Spermatophyta</taxon>
        <taxon>Magnoliopsida</taxon>
        <taxon>eudicotyledons</taxon>
        <taxon>Gunneridae</taxon>
        <taxon>Pentapetalae</taxon>
        <taxon>rosids</taxon>
        <taxon>fabids</taxon>
        <taxon>Rosales</taxon>
        <taxon>Rosaceae</taxon>
        <taxon>Amygdaloideae</taxon>
        <taxon>Amygdaleae</taxon>
        <taxon>Prunus</taxon>
    </lineage>
</organism>
<accession>A0AAD4ZEH1</accession>
<protein>
    <submittedName>
        <fullName evidence="1">Uncharacterized protein</fullName>
    </submittedName>
</protein>
<name>A0AAD4ZEH1_PRUDU</name>
<reference evidence="1 2" key="1">
    <citation type="journal article" date="2022" name="G3 (Bethesda)">
        <title>Whole-genome sequence and methylome profiling of the almond [Prunus dulcis (Mill.) D.A. Webb] cultivar 'Nonpareil'.</title>
        <authorList>
            <person name="D'Amico-Willman K.M."/>
            <person name="Ouma W.Z."/>
            <person name="Meulia T."/>
            <person name="Sideli G.M."/>
            <person name="Gradziel T.M."/>
            <person name="Fresnedo-Ramirez J."/>
        </authorList>
    </citation>
    <scope>NUCLEOTIDE SEQUENCE [LARGE SCALE GENOMIC DNA]</scope>
    <source>
        <strain evidence="1">Clone GOH B32 T37-40</strain>
    </source>
</reference>
<evidence type="ECO:0000313" key="1">
    <source>
        <dbReference type="EMBL" id="KAI5342606.1"/>
    </source>
</evidence>
<dbReference type="EMBL" id="JAJFAZ020000002">
    <property type="protein sequence ID" value="KAI5342606.1"/>
    <property type="molecule type" value="Genomic_DNA"/>
</dbReference>
<keyword evidence="2" id="KW-1185">Reference proteome</keyword>
<evidence type="ECO:0000313" key="2">
    <source>
        <dbReference type="Proteomes" id="UP001054821"/>
    </source>
</evidence>
<sequence length="222" mass="24725">MAGTPTLLGWKVPTWAGLDASGQNCNFFSLNEAELAILDDQAINYSNYTIRVVDANLHKGNCSSVPYYSLSSYNFSYEDPYQVRQLRGKRRDKSHLDLSKPIIFLTCETPVNTPLYADTAPCIGAVSSSTSNGQSYASVGRLSASDLREFCRIELMVMISSQRTKNISYIDIHNEMIYGFELSWVQESIKRGRSRRVTKEIEAGLLATSTVIPTKLIANAMI</sequence>